<protein>
    <submittedName>
        <fullName evidence="1">Uncharacterized protein</fullName>
    </submittedName>
</protein>
<name>A0A239JWH1_9SPHN</name>
<organism evidence="1 2">
    <name type="scientific">Edaphosphingomonas laterariae</name>
    <dbReference type="NCBI Taxonomy" id="861865"/>
    <lineage>
        <taxon>Bacteria</taxon>
        <taxon>Pseudomonadati</taxon>
        <taxon>Pseudomonadota</taxon>
        <taxon>Alphaproteobacteria</taxon>
        <taxon>Sphingomonadales</taxon>
        <taxon>Rhizorhabdaceae</taxon>
        <taxon>Edaphosphingomonas</taxon>
    </lineage>
</organism>
<gene>
    <name evidence="1" type="ORF">SAMN06295912_13923</name>
</gene>
<dbReference type="InterPro" id="IPR027417">
    <property type="entry name" value="P-loop_NTPase"/>
</dbReference>
<reference evidence="2" key="1">
    <citation type="submission" date="2017-06" db="EMBL/GenBank/DDBJ databases">
        <authorList>
            <person name="Varghese N."/>
            <person name="Submissions S."/>
        </authorList>
    </citation>
    <scope>NUCLEOTIDE SEQUENCE [LARGE SCALE GENOMIC DNA]</scope>
    <source>
        <strain evidence="2">LNB2</strain>
    </source>
</reference>
<dbReference type="EMBL" id="FZOS01000039">
    <property type="protein sequence ID" value="SNT09204.1"/>
    <property type="molecule type" value="Genomic_DNA"/>
</dbReference>
<accession>A0A239JWH1</accession>
<dbReference type="Gene3D" id="3.40.50.300">
    <property type="entry name" value="P-loop containing nucleotide triphosphate hydrolases"/>
    <property type="match status" value="1"/>
</dbReference>
<dbReference type="AlphaFoldDB" id="A0A239JWH1"/>
<evidence type="ECO:0000313" key="2">
    <source>
        <dbReference type="Proteomes" id="UP000198281"/>
    </source>
</evidence>
<evidence type="ECO:0000313" key="1">
    <source>
        <dbReference type="EMBL" id="SNT09204.1"/>
    </source>
</evidence>
<dbReference type="Proteomes" id="UP000198281">
    <property type="component" value="Unassembled WGS sequence"/>
</dbReference>
<keyword evidence="2" id="KW-1185">Reference proteome</keyword>
<sequence length="125" mass="13545">MIPSVAALVHHARRITEPDVPKALVGQLQLECWSRCAAELRDWRARNADVPWVDVEMTRLRADPVATLRDVYAALAEPLTAEAADAIRAKALTLKAGQTGRAIAPEEYGLTASAIRAAFPGEFLA</sequence>
<proteinExistence type="predicted"/>